<dbReference type="CDD" id="cd06579">
    <property type="entry name" value="TM_PBP1_transp_AraH_like"/>
    <property type="match status" value="1"/>
</dbReference>
<evidence type="ECO:0000313" key="11">
    <source>
        <dbReference type="Proteomes" id="UP000712157"/>
    </source>
</evidence>
<evidence type="ECO:0000256" key="3">
    <source>
        <dbReference type="ARBA" id="ARBA00022475"/>
    </source>
</evidence>
<feature type="transmembrane region" description="Helical" evidence="9">
    <location>
        <begin position="77"/>
        <end position="105"/>
    </location>
</feature>
<keyword evidence="3" id="KW-1003">Cell membrane</keyword>
<name>A0A949K6I7_9FIRM</name>
<organism evidence="10 11">
    <name type="scientific">Diplocloster agilis</name>
    <dbReference type="NCBI Taxonomy" id="2850323"/>
    <lineage>
        <taxon>Bacteria</taxon>
        <taxon>Bacillati</taxon>
        <taxon>Bacillota</taxon>
        <taxon>Clostridia</taxon>
        <taxon>Lachnospirales</taxon>
        <taxon>Lachnospiraceae</taxon>
        <taxon>Diplocloster</taxon>
    </lineage>
</organism>
<accession>A0A949K6I7</accession>
<reference evidence="10" key="1">
    <citation type="submission" date="2021-06" db="EMBL/GenBank/DDBJ databases">
        <title>Description of novel taxa of the family Lachnospiraceae.</title>
        <authorList>
            <person name="Chaplin A.V."/>
            <person name="Sokolova S.R."/>
            <person name="Pikina A.P."/>
            <person name="Korzhanova M."/>
            <person name="Belova V."/>
            <person name="Korostin D."/>
            <person name="Efimov B.A."/>
        </authorList>
    </citation>
    <scope>NUCLEOTIDE SEQUENCE</scope>
    <source>
        <strain evidence="10">ASD5720</strain>
    </source>
</reference>
<protein>
    <recommendedName>
        <fullName evidence="8">Autoinducer 2 import system permease protein LsrD</fullName>
    </recommendedName>
</protein>
<evidence type="ECO:0000256" key="9">
    <source>
        <dbReference type="SAM" id="Phobius"/>
    </source>
</evidence>
<evidence type="ECO:0000256" key="1">
    <source>
        <dbReference type="ARBA" id="ARBA00004651"/>
    </source>
</evidence>
<feature type="transmembrane region" description="Helical" evidence="9">
    <location>
        <begin position="112"/>
        <end position="132"/>
    </location>
</feature>
<evidence type="ECO:0000256" key="7">
    <source>
        <dbReference type="ARBA" id="ARBA00023136"/>
    </source>
</evidence>
<dbReference type="PANTHER" id="PTHR32196">
    <property type="entry name" value="ABC TRANSPORTER PERMEASE PROTEIN YPHD-RELATED-RELATED"/>
    <property type="match status" value="1"/>
</dbReference>
<evidence type="ECO:0000256" key="2">
    <source>
        <dbReference type="ARBA" id="ARBA00022448"/>
    </source>
</evidence>
<dbReference type="AlphaFoldDB" id="A0A949K6I7"/>
<dbReference type="PANTHER" id="PTHR32196:SF71">
    <property type="entry name" value="AUTOINDUCER 2 IMPORT SYSTEM PERMEASE PROTEIN LSRD"/>
    <property type="match status" value="1"/>
</dbReference>
<feature type="transmembrane region" description="Helical" evidence="9">
    <location>
        <begin position="20"/>
        <end position="40"/>
    </location>
</feature>
<keyword evidence="4" id="KW-0997">Cell inner membrane</keyword>
<keyword evidence="2" id="KW-0813">Transport</keyword>
<dbReference type="Pfam" id="PF02653">
    <property type="entry name" value="BPD_transp_2"/>
    <property type="match status" value="1"/>
</dbReference>
<dbReference type="GO" id="GO:0005886">
    <property type="term" value="C:plasma membrane"/>
    <property type="evidence" value="ECO:0007669"/>
    <property type="project" value="UniProtKB-SubCell"/>
</dbReference>
<proteinExistence type="predicted"/>
<dbReference type="GO" id="GO:0022857">
    <property type="term" value="F:transmembrane transporter activity"/>
    <property type="evidence" value="ECO:0007669"/>
    <property type="project" value="InterPro"/>
</dbReference>
<gene>
    <name evidence="10" type="ORF">KTH89_10915</name>
</gene>
<keyword evidence="6 9" id="KW-1133">Transmembrane helix</keyword>
<evidence type="ECO:0000256" key="5">
    <source>
        <dbReference type="ARBA" id="ARBA00022692"/>
    </source>
</evidence>
<dbReference type="Proteomes" id="UP000712157">
    <property type="component" value="Unassembled WGS sequence"/>
</dbReference>
<sequence length="348" mass="38147">MNGREGHIKILSGKILHNLYIFGLYGLVMLMFTILSPDFLEVYSLGKIIWRNTYVVIMTIGLSFVMAGGWIDFSAGYQISLVSVLAGRLLGAGVHPVIVILLSLFAGLFCGLLNGFLTAVLGLAPFAATFATQVIFKGISYTISSGSVFSNLPASFRVLTQTKILGIHTDIWIAAVCLMVAAFVFAFTYLGRYIKAIGENEEAVWQSNVNVALIKMVCFLISSFFCALAALIMISQYGRATSYNGAGMEIFGITAVYLSGAVNSEASKTGSGYHAWRLVMGVLILETIETGMKLMGWNQFIQYIVMGGILAWAFMRSGYFSRNVRRQYDAGHSLLGKGRRKGKNFYKF</sequence>
<comment type="subcellular location">
    <subcellularLocation>
        <location evidence="1">Cell membrane</location>
        <topology evidence="1">Multi-pass membrane protein</topology>
    </subcellularLocation>
</comment>
<comment type="caution">
    <text evidence="10">The sequence shown here is derived from an EMBL/GenBank/DDBJ whole genome shotgun (WGS) entry which is preliminary data.</text>
</comment>
<keyword evidence="11" id="KW-1185">Reference proteome</keyword>
<keyword evidence="7 9" id="KW-0472">Membrane</keyword>
<feature type="transmembrane region" description="Helical" evidence="9">
    <location>
        <begin position="300"/>
        <end position="319"/>
    </location>
</feature>
<dbReference type="RefSeq" id="WP_158342395.1">
    <property type="nucleotide sequence ID" value="NZ_JAHQCW010000016.1"/>
</dbReference>
<feature type="transmembrane region" description="Helical" evidence="9">
    <location>
        <begin position="52"/>
        <end position="71"/>
    </location>
</feature>
<evidence type="ECO:0000256" key="4">
    <source>
        <dbReference type="ARBA" id="ARBA00022519"/>
    </source>
</evidence>
<feature type="transmembrane region" description="Helical" evidence="9">
    <location>
        <begin position="211"/>
        <end position="234"/>
    </location>
</feature>
<dbReference type="InterPro" id="IPR001851">
    <property type="entry name" value="ABC_transp_permease"/>
</dbReference>
<keyword evidence="5 9" id="KW-0812">Transmembrane</keyword>
<evidence type="ECO:0000256" key="8">
    <source>
        <dbReference type="ARBA" id="ARBA00039381"/>
    </source>
</evidence>
<evidence type="ECO:0000313" key="10">
    <source>
        <dbReference type="EMBL" id="MBU9737053.1"/>
    </source>
</evidence>
<evidence type="ECO:0000256" key="6">
    <source>
        <dbReference type="ARBA" id="ARBA00022989"/>
    </source>
</evidence>
<dbReference type="EMBL" id="JAHQCW010000016">
    <property type="protein sequence ID" value="MBU9737053.1"/>
    <property type="molecule type" value="Genomic_DNA"/>
</dbReference>
<feature type="transmembrane region" description="Helical" evidence="9">
    <location>
        <begin position="171"/>
        <end position="191"/>
    </location>
</feature>